<accession>A0A2P0VMN6</accession>
<protein>
    <submittedName>
        <fullName evidence="3">Uncharacterized protein</fullName>
    </submittedName>
</protein>
<evidence type="ECO:0000256" key="1">
    <source>
        <dbReference type="SAM" id="Coils"/>
    </source>
</evidence>
<evidence type="ECO:0000313" key="4">
    <source>
        <dbReference type="Proteomes" id="UP000244773"/>
    </source>
</evidence>
<keyword evidence="4" id="KW-1185">Reference proteome</keyword>
<dbReference type="Proteomes" id="UP000244773">
    <property type="component" value="Segment"/>
</dbReference>
<sequence>MDEIIDAIESLENRLTGIVRQMEGTNNQRQGQREEHREERQYFREQPRQNEYASYSRAAHPYYVNGGWWIPCDNSVYTSLINDLRSENALLKEEIRHIQSQINHLQRQNV</sequence>
<dbReference type="EMBL" id="KY322437">
    <property type="protein sequence ID" value="AUF82165.1"/>
    <property type="molecule type" value="Genomic_DNA"/>
</dbReference>
<evidence type="ECO:0000256" key="2">
    <source>
        <dbReference type="SAM" id="MobiDB-lite"/>
    </source>
</evidence>
<gene>
    <name evidence="3" type="ORF">TetV_073</name>
</gene>
<feature type="compositionally biased region" description="Basic and acidic residues" evidence="2">
    <location>
        <begin position="31"/>
        <end position="48"/>
    </location>
</feature>
<keyword evidence="1" id="KW-0175">Coiled coil</keyword>
<reference evidence="3" key="1">
    <citation type="journal article" date="2018" name="Virology">
        <title>A giant virus infecting green algae encodes key fermentation genes.</title>
        <authorList>
            <person name="Schvarcz C.R."/>
            <person name="Steward G.F."/>
        </authorList>
    </citation>
    <scope>NUCLEOTIDE SEQUENCE [LARGE SCALE GENOMIC DNA]</scope>
</reference>
<proteinExistence type="predicted"/>
<feature type="coiled-coil region" evidence="1">
    <location>
        <begin position="81"/>
        <end position="108"/>
    </location>
</feature>
<organism evidence="3">
    <name type="scientific">Tetraselmis virus 1</name>
    <dbReference type="NCBI Taxonomy" id="2060617"/>
    <lineage>
        <taxon>Viruses</taxon>
        <taxon>Varidnaviria</taxon>
        <taxon>Bamfordvirae</taxon>
        <taxon>Nucleocytoviricota</taxon>
        <taxon>Megaviricetes</taxon>
        <taxon>Imitervirales</taxon>
        <taxon>Allomimiviridae</taxon>
        <taxon>Oceanusvirus</taxon>
        <taxon>Oceanusvirus kaneohense</taxon>
    </lineage>
</organism>
<feature type="region of interest" description="Disordered" evidence="2">
    <location>
        <begin position="21"/>
        <end position="51"/>
    </location>
</feature>
<name>A0A2P0VMN6_9VIRU</name>
<evidence type="ECO:0000313" key="3">
    <source>
        <dbReference type="EMBL" id="AUF82165.1"/>
    </source>
</evidence>